<dbReference type="AlphaFoldDB" id="A0A0E9U2S5"/>
<reference evidence="1" key="2">
    <citation type="journal article" date="2015" name="Fish Shellfish Immunol.">
        <title>Early steps in the European eel (Anguilla anguilla)-Vibrio vulnificus interaction in the gills: Role of the RtxA13 toxin.</title>
        <authorList>
            <person name="Callol A."/>
            <person name="Pajuelo D."/>
            <person name="Ebbesson L."/>
            <person name="Teles M."/>
            <person name="MacKenzie S."/>
            <person name="Amaro C."/>
        </authorList>
    </citation>
    <scope>NUCLEOTIDE SEQUENCE</scope>
</reference>
<protein>
    <submittedName>
        <fullName evidence="1">Uncharacterized protein</fullName>
    </submittedName>
</protein>
<accession>A0A0E9U2S5</accession>
<evidence type="ECO:0000313" key="1">
    <source>
        <dbReference type="EMBL" id="JAH59233.1"/>
    </source>
</evidence>
<proteinExistence type="predicted"/>
<reference evidence="1" key="1">
    <citation type="submission" date="2014-11" db="EMBL/GenBank/DDBJ databases">
        <authorList>
            <person name="Amaro Gonzalez C."/>
        </authorList>
    </citation>
    <scope>NUCLEOTIDE SEQUENCE</scope>
</reference>
<dbReference type="EMBL" id="GBXM01049344">
    <property type="protein sequence ID" value="JAH59233.1"/>
    <property type="molecule type" value="Transcribed_RNA"/>
</dbReference>
<name>A0A0E9U2S5_ANGAN</name>
<sequence length="44" mass="4834">MMFLKSAAVKQSRWKHEAKRSASMCLALGEHCPEFPVAAVGTID</sequence>
<organism evidence="1">
    <name type="scientific">Anguilla anguilla</name>
    <name type="common">European freshwater eel</name>
    <name type="synonym">Muraena anguilla</name>
    <dbReference type="NCBI Taxonomy" id="7936"/>
    <lineage>
        <taxon>Eukaryota</taxon>
        <taxon>Metazoa</taxon>
        <taxon>Chordata</taxon>
        <taxon>Craniata</taxon>
        <taxon>Vertebrata</taxon>
        <taxon>Euteleostomi</taxon>
        <taxon>Actinopterygii</taxon>
        <taxon>Neopterygii</taxon>
        <taxon>Teleostei</taxon>
        <taxon>Anguilliformes</taxon>
        <taxon>Anguillidae</taxon>
        <taxon>Anguilla</taxon>
    </lineage>
</organism>